<feature type="coiled-coil region" evidence="8">
    <location>
        <begin position="226"/>
        <end position="256"/>
    </location>
</feature>
<dbReference type="EMBL" id="PNHP01000005">
    <property type="protein sequence ID" value="PMC81029.1"/>
    <property type="molecule type" value="Genomic_DNA"/>
</dbReference>
<evidence type="ECO:0000256" key="9">
    <source>
        <dbReference type="SAM" id="Phobius"/>
    </source>
</evidence>
<feature type="transmembrane region" description="Helical" evidence="9">
    <location>
        <begin position="501"/>
        <end position="518"/>
    </location>
</feature>
<protein>
    <submittedName>
        <fullName evidence="10">V-type ATP synthase subunit I</fullName>
    </submittedName>
</protein>
<keyword evidence="7 9" id="KW-0472">Membrane</keyword>
<feature type="transmembrane region" description="Helical" evidence="9">
    <location>
        <begin position="582"/>
        <end position="605"/>
    </location>
</feature>
<dbReference type="GeneID" id="84579022"/>
<comment type="subcellular location">
    <subcellularLocation>
        <location evidence="1">Membrane</location>
        <topology evidence="1">Multi-pass membrane protein</topology>
    </subcellularLocation>
</comment>
<evidence type="ECO:0000256" key="7">
    <source>
        <dbReference type="ARBA" id="ARBA00023136"/>
    </source>
</evidence>
<evidence type="ECO:0000256" key="3">
    <source>
        <dbReference type="ARBA" id="ARBA00022448"/>
    </source>
</evidence>
<keyword evidence="6" id="KW-0406">Ion transport</keyword>
<evidence type="ECO:0000256" key="1">
    <source>
        <dbReference type="ARBA" id="ARBA00004141"/>
    </source>
</evidence>
<dbReference type="PANTHER" id="PTHR11629:SF63">
    <property type="entry name" value="V-TYPE PROTON ATPASE SUBUNIT A"/>
    <property type="match status" value="1"/>
</dbReference>
<dbReference type="RefSeq" id="WP_004817524.1">
    <property type="nucleotide sequence ID" value="NZ_PNHP01000005.1"/>
</dbReference>
<evidence type="ECO:0000313" key="11">
    <source>
        <dbReference type="Proteomes" id="UP000235658"/>
    </source>
</evidence>
<dbReference type="Proteomes" id="UP000235658">
    <property type="component" value="Unassembled WGS sequence"/>
</dbReference>
<accession>A0A2N6UHK7</accession>
<feature type="transmembrane region" description="Helical" evidence="9">
    <location>
        <begin position="549"/>
        <end position="570"/>
    </location>
</feature>
<feature type="transmembrane region" description="Helical" evidence="9">
    <location>
        <begin position="409"/>
        <end position="428"/>
    </location>
</feature>
<dbReference type="PANTHER" id="PTHR11629">
    <property type="entry name" value="VACUOLAR PROTON ATPASES"/>
    <property type="match status" value="1"/>
</dbReference>
<dbReference type="Pfam" id="PF01496">
    <property type="entry name" value="V_ATPase_I"/>
    <property type="match status" value="2"/>
</dbReference>
<dbReference type="GO" id="GO:0007035">
    <property type="term" value="P:vacuolar acidification"/>
    <property type="evidence" value="ECO:0007669"/>
    <property type="project" value="TreeGrafter"/>
</dbReference>
<sequence>MAIVKMDKFNLFSFENNRTSLLDILQKFNYVHFNDLKVDDGEDYLRKVKNQDRLTRIDEKRSKLEYAINSIEKFLDDDEKNSIEKKDMSLDLLYQEGNNFRFDEIYPLLKEQLDLREKSQERIKSLKASNEELEVFKDLDVDIKSIEDSHRFFVEVGSIADQFYKDFDTDFVKKDFKTAMVIDLNKKESLNYVIAISSLEEKDEFREFLRDHGFSKANIKTHKKVSEKIALNLEEIEKQEKNLKESEAKIKENKKFLPDFYLYQAYLDNLRRKEASSEYFLKTKRLDLVEGYIPHKLKDKFNSDLKEVLGDDFVLDLKEADKDDPDVPIILDNNKLIEPYESVVETYSLPKYNEVDPTLLVSIFYTIFTGFMLGDLGYGLILFIGTILLRKYKDLPESTDKMARLFTRVGLSGCVFGLIFGSFFGGIIPLPGLIDTQKDFNTLMVISLIIGGISLFTALGVKGYMEIRDGNPLGALFDVMLWYMAVGGAIALYLLDGSGKNIAKIIMIIGMVGIVLTGGRENKSIGGKAAGGLYSLYGMSSWIGDFVSFLRLMALVLSGGFVAYSVNLIVGMLWPAGILGKIGAVIVFVIFQLFNLFLSTLSAYVHSLRLVYVEMFNKFYEGGGKKFRQMIENSKFINIITGGYNG</sequence>
<evidence type="ECO:0000256" key="2">
    <source>
        <dbReference type="ARBA" id="ARBA00009904"/>
    </source>
</evidence>
<dbReference type="GO" id="GO:0033179">
    <property type="term" value="C:proton-transporting V-type ATPase, V0 domain"/>
    <property type="evidence" value="ECO:0007669"/>
    <property type="project" value="InterPro"/>
</dbReference>
<evidence type="ECO:0000256" key="5">
    <source>
        <dbReference type="ARBA" id="ARBA00022989"/>
    </source>
</evidence>
<dbReference type="GO" id="GO:0016471">
    <property type="term" value="C:vacuolar proton-transporting V-type ATPase complex"/>
    <property type="evidence" value="ECO:0007669"/>
    <property type="project" value="TreeGrafter"/>
</dbReference>
<feature type="transmembrane region" description="Helical" evidence="9">
    <location>
        <begin position="363"/>
        <end position="389"/>
    </location>
</feature>
<evidence type="ECO:0000256" key="8">
    <source>
        <dbReference type="SAM" id="Coils"/>
    </source>
</evidence>
<evidence type="ECO:0000256" key="4">
    <source>
        <dbReference type="ARBA" id="ARBA00022692"/>
    </source>
</evidence>
<reference evidence="10 11" key="1">
    <citation type="submission" date="2017-09" db="EMBL/GenBank/DDBJ databases">
        <title>Bacterial strain isolated from the female urinary microbiota.</title>
        <authorList>
            <person name="Thomas-White K."/>
            <person name="Kumar N."/>
            <person name="Forster S."/>
            <person name="Putonti C."/>
            <person name="Lawley T."/>
            <person name="Wolfe A.J."/>
        </authorList>
    </citation>
    <scope>NUCLEOTIDE SEQUENCE [LARGE SCALE GENOMIC DNA]</scope>
    <source>
        <strain evidence="10 11">UMB0204</strain>
    </source>
</reference>
<keyword evidence="5 9" id="KW-1133">Transmembrane helix</keyword>
<keyword evidence="3" id="KW-0813">Transport</keyword>
<feature type="transmembrane region" description="Helical" evidence="9">
    <location>
        <begin position="440"/>
        <end position="461"/>
    </location>
</feature>
<gene>
    <name evidence="10" type="ORF">CJ192_07475</name>
</gene>
<comment type="similarity">
    <text evidence="2">Belongs to the V-ATPase 116 kDa subunit family.</text>
</comment>
<feature type="transmembrane region" description="Helical" evidence="9">
    <location>
        <begin position="473"/>
        <end position="495"/>
    </location>
</feature>
<organism evidence="10 11">
    <name type="scientific">Anaerococcus hydrogenalis</name>
    <dbReference type="NCBI Taxonomy" id="33029"/>
    <lineage>
        <taxon>Bacteria</taxon>
        <taxon>Bacillati</taxon>
        <taxon>Bacillota</taxon>
        <taxon>Tissierellia</taxon>
        <taxon>Tissierellales</taxon>
        <taxon>Peptoniphilaceae</taxon>
        <taxon>Anaerococcus</taxon>
    </lineage>
</organism>
<comment type="caution">
    <text evidence="10">The sequence shown here is derived from an EMBL/GenBank/DDBJ whole genome shotgun (WGS) entry which is preliminary data.</text>
</comment>
<name>A0A2N6UHK7_9FIRM</name>
<keyword evidence="4 9" id="KW-0812">Transmembrane</keyword>
<evidence type="ECO:0000313" key="10">
    <source>
        <dbReference type="EMBL" id="PMC81029.1"/>
    </source>
</evidence>
<dbReference type="GO" id="GO:0046961">
    <property type="term" value="F:proton-transporting ATPase activity, rotational mechanism"/>
    <property type="evidence" value="ECO:0007669"/>
    <property type="project" value="InterPro"/>
</dbReference>
<proteinExistence type="inferred from homology"/>
<evidence type="ECO:0000256" key="6">
    <source>
        <dbReference type="ARBA" id="ARBA00023065"/>
    </source>
</evidence>
<keyword evidence="8" id="KW-0175">Coiled coil</keyword>
<dbReference type="GO" id="GO:0051117">
    <property type="term" value="F:ATPase binding"/>
    <property type="evidence" value="ECO:0007669"/>
    <property type="project" value="TreeGrafter"/>
</dbReference>
<dbReference type="InterPro" id="IPR002490">
    <property type="entry name" value="V-ATPase_116kDa_su"/>
</dbReference>
<dbReference type="AlphaFoldDB" id="A0A2N6UHK7"/>